<sequence>MIDYNRSSSRVYHIAPLYLRNLGMERRGEGGIGRRRDNAYDGKEEFLHLTREQKEEKYDTLYESIEKDGFNEEFPILIMLRRENNADMLF</sequence>
<name>A0A381TAH9_9ZZZZ</name>
<accession>A0A381TAH9</accession>
<organism evidence="1">
    <name type="scientific">marine metagenome</name>
    <dbReference type="NCBI Taxonomy" id="408172"/>
    <lineage>
        <taxon>unclassified sequences</taxon>
        <taxon>metagenomes</taxon>
        <taxon>ecological metagenomes</taxon>
    </lineage>
</organism>
<dbReference type="EMBL" id="UINC01004223">
    <property type="protein sequence ID" value="SVA12749.1"/>
    <property type="molecule type" value="Genomic_DNA"/>
</dbReference>
<feature type="non-terminal residue" evidence="1">
    <location>
        <position position="90"/>
    </location>
</feature>
<evidence type="ECO:0000313" key="1">
    <source>
        <dbReference type="EMBL" id="SVA12749.1"/>
    </source>
</evidence>
<gene>
    <name evidence="1" type="ORF">METZ01_LOCUS65603</name>
</gene>
<protein>
    <submittedName>
        <fullName evidence="1">Uncharacterized protein</fullName>
    </submittedName>
</protein>
<dbReference type="AlphaFoldDB" id="A0A381TAH9"/>
<feature type="non-terminal residue" evidence="1">
    <location>
        <position position="1"/>
    </location>
</feature>
<reference evidence="1" key="1">
    <citation type="submission" date="2018-05" db="EMBL/GenBank/DDBJ databases">
        <authorList>
            <person name="Lanie J.A."/>
            <person name="Ng W.-L."/>
            <person name="Kazmierczak K.M."/>
            <person name="Andrzejewski T.M."/>
            <person name="Davidsen T.M."/>
            <person name="Wayne K.J."/>
            <person name="Tettelin H."/>
            <person name="Glass J.I."/>
            <person name="Rusch D."/>
            <person name="Podicherti R."/>
            <person name="Tsui H.-C.T."/>
            <person name="Winkler M.E."/>
        </authorList>
    </citation>
    <scope>NUCLEOTIDE SEQUENCE</scope>
</reference>
<proteinExistence type="predicted"/>